<accession>A0ABR3IRN5</accession>
<evidence type="ECO:0000256" key="3">
    <source>
        <dbReference type="SAM" id="MobiDB-lite"/>
    </source>
</evidence>
<feature type="region of interest" description="Disordered" evidence="3">
    <location>
        <begin position="432"/>
        <end position="455"/>
    </location>
</feature>
<feature type="signal peptide" evidence="4">
    <location>
        <begin position="1"/>
        <end position="33"/>
    </location>
</feature>
<dbReference type="EMBL" id="JASNQZ010000015">
    <property type="protein sequence ID" value="KAL0945911.1"/>
    <property type="molecule type" value="Genomic_DNA"/>
</dbReference>
<dbReference type="Gene3D" id="1.50.10.100">
    <property type="entry name" value="Chondroitin AC/alginate lyase"/>
    <property type="match status" value="1"/>
</dbReference>
<feature type="domain" description="Alginate lyase" evidence="5">
    <location>
        <begin position="77"/>
        <end position="372"/>
    </location>
</feature>
<evidence type="ECO:0000256" key="4">
    <source>
        <dbReference type="SAM" id="SignalP"/>
    </source>
</evidence>
<name>A0ABR3IRN5_9AGAR</name>
<evidence type="ECO:0000259" key="5">
    <source>
        <dbReference type="Pfam" id="PF05426"/>
    </source>
</evidence>
<proteinExistence type="predicted"/>
<reference evidence="7" key="1">
    <citation type="submission" date="2024-06" db="EMBL/GenBank/DDBJ databases">
        <title>Multi-omics analyses provide insights into the biosynthesis of the anticancer antibiotic pleurotin in Hohenbuehelia grisea.</title>
        <authorList>
            <person name="Weaver J.A."/>
            <person name="Alberti F."/>
        </authorList>
    </citation>
    <scope>NUCLEOTIDE SEQUENCE [LARGE SCALE GENOMIC DNA]</scope>
    <source>
        <strain evidence="7">T-177</strain>
    </source>
</reference>
<gene>
    <name evidence="6" type="ORF">HGRIS_012194</name>
</gene>
<keyword evidence="7" id="KW-1185">Reference proteome</keyword>
<dbReference type="SUPFAM" id="SSF48230">
    <property type="entry name" value="Chondroitin AC/alginate lyase"/>
    <property type="match status" value="1"/>
</dbReference>
<evidence type="ECO:0000313" key="6">
    <source>
        <dbReference type="EMBL" id="KAL0945911.1"/>
    </source>
</evidence>
<evidence type="ECO:0000256" key="1">
    <source>
        <dbReference type="ARBA" id="ARBA00022729"/>
    </source>
</evidence>
<dbReference type="Proteomes" id="UP001556367">
    <property type="component" value="Unassembled WGS sequence"/>
</dbReference>
<feature type="chain" id="PRO_5046265290" description="Alginate lyase domain-containing protein" evidence="4">
    <location>
        <begin position="34"/>
        <end position="480"/>
    </location>
</feature>
<sequence>MESRTTPTLATTALCRYMFYLLALLALAGPTSALTSYANDFVDPDYILAGNYGPNSQAAQRTIVSWARELALKGPWTVTSKNVSAPTGDRHTYMSWAPYWWPNCTSAGNTTELAAEEVWTTCPYESRDGLFNPDGRLINDVGNFQDLSDAVLYNSIAHALSNSSSSEWSKNAVNFVRTWFLDEETRMLPNLDYAQMIRGPGDRKGSRTGVLDLKGMTKITSGLLILRKGNSSDWTPDLDGQMNAWTKEYITWLETATNALEEGASANNHGTFYYNQLAALYLLVDDHDGARNVTDTYFRQQYMTQIEANGEQPLEAARTRPYHYRAYNLAAMITNARISRYASPSGPNPFELKTEAGSTIQTALDFAIETSASTSDEDSYAAELYPNVAAVAAEYGDDSGKYANYLKEKEPEYPAEAWFLWNQPLSDSGLSASASLTGGSSAPTASSPSVKNADSNGAPAARSIGALTLLGVLASAVLLL</sequence>
<evidence type="ECO:0000313" key="7">
    <source>
        <dbReference type="Proteomes" id="UP001556367"/>
    </source>
</evidence>
<dbReference type="Pfam" id="PF05426">
    <property type="entry name" value="Alginate_lyase"/>
    <property type="match status" value="1"/>
</dbReference>
<keyword evidence="1 4" id="KW-0732">Signal</keyword>
<comment type="caution">
    <text evidence="6">The sequence shown here is derived from an EMBL/GenBank/DDBJ whole genome shotgun (WGS) entry which is preliminary data.</text>
</comment>
<protein>
    <recommendedName>
        <fullName evidence="5">Alginate lyase domain-containing protein</fullName>
    </recommendedName>
</protein>
<organism evidence="6 7">
    <name type="scientific">Hohenbuehelia grisea</name>
    <dbReference type="NCBI Taxonomy" id="104357"/>
    <lineage>
        <taxon>Eukaryota</taxon>
        <taxon>Fungi</taxon>
        <taxon>Dikarya</taxon>
        <taxon>Basidiomycota</taxon>
        <taxon>Agaricomycotina</taxon>
        <taxon>Agaricomycetes</taxon>
        <taxon>Agaricomycetidae</taxon>
        <taxon>Agaricales</taxon>
        <taxon>Pleurotineae</taxon>
        <taxon>Pleurotaceae</taxon>
        <taxon>Hohenbuehelia</taxon>
    </lineage>
</organism>
<dbReference type="InterPro" id="IPR008929">
    <property type="entry name" value="Chondroitin_lyas"/>
</dbReference>
<evidence type="ECO:0000256" key="2">
    <source>
        <dbReference type="ARBA" id="ARBA00023239"/>
    </source>
</evidence>
<keyword evidence="2" id="KW-0456">Lyase</keyword>
<feature type="compositionally biased region" description="Low complexity" evidence="3">
    <location>
        <begin position="432"/>
        <end position="449"/>
    </location>
</feature>
<dbReference type="InterPro" id="IPR008397">
    <property type="entry name" value="Alginate_lyase_dom"/>
</dbReference>